<evidence type="ECO:0000313" key="3">
    <source>
        <dbReference type="Proteomes" id="UP001302667"/>
    </source>
</evidence>
<name>A0ABZ0F883_9GAMM</name>
<accession>A0ABZ0F883</accession>
<dbReference type="PROSITE" id="PS51257">
    <property type="entry name" value="PROKAR_LIPOPROTEIN"/>
    <property type="match status" value="1"/>
</dbReference>
<reference evidence="2 3" key="1">
    <citation type="submission" date="2023-10" db="EMBL/GenBank/DDBJ databases">
        <title>Genome analysis of psychrotrophic aerobic bacterium Aeromonas allosaccharophila BIM B-1809 isolated from infected fish.</title>
        <authorList>
            <person name="Leanovich S.I."/>
            <person name="Sidarenka A.V."/>
            <person name="Akhremchuk A.E."/>
            <person name="Sikolenko M.A."/>
            <person name="Valentovich L.N."/>
        </authorList>
    </citation>
    <scope>NUCLEOTIDE SEQUENCE [LARGE SCALE GENOMIC DNA]</scope>
    <source>
        <strain evidence="2 3">BIM B-1809</strain>
    </source>
</reference>
<sequence length="226" mass="25087">MKANIILIFLSLAVTGCASPKFNYVPKQQFFTTPEIGQITTIGIGENLLSQGVASSTEVLKVNYQQSISAYQITSGEFNKIGEDDRYDYYMTSPVEPTHGKIMRGLITSYPDYSASIQIDKGTNKTCIISPVDLTVCGDIKFEVAEINRTTKASFQQTLIYNGKVGDEVNFSYREFSGDLARPAFNSDVKYDLSKSKKVGYKGAIIEIIEADNLEIKYKIIKGFSK</sequence>
<dbReference type="RefSeq" id="WP_317102449.1">
    <property type="nucleotide sequence ID" value="NZ_CP136584.1"/>
</dbReference>
<dbReference type="EMBL" id="CP136584">
    <property type="protein sequence ID" value="WOE65391.1"/>
    <property type="molecule type" value="Genomic_DNA"/>
</dbReference>
<keyword evidence="3" id="KW-1185">Reference proteome</keyword>
<evidence type="ECO:0000256" key="1">
    <source>
        <dbReference type="SAM" id="SignalP"/>
    </source>
</evidence>
<feature type="signal peptide" evidence="1">
    <location>
        <begin position="1"/>
        <end position="18"/>
    </location>
</feature>
<organism evidence="2 3">
    <name type="scientific">Aeromonas allosaccharophila</name>
    <dbReference type="NCBI Taxonomy" id="656"/>
    <lineage>
        <taxon>Bacteria</taxon>
        <taxon>Pseudomonadati</taxon>
        <taxon>Pseudomonadota</taxon>
        <taxon>Gammaproteobacteria</taxon>
        <taxon>Aeromonadales</taxon>
        <taxon>Aeromonadaceae</taxon>
        <taxon>Aeromonas</taxon>
    </lineage>
</organism>
<proteinExistence type="predicted"/>
<keyword evidence="1" id="KW-0732">Signal</keyword>
<feature type="chain" id="PRO_5046999325" description="Lipoprotein" evidence="1">
    <location>
        <begin position="19"/>
        <end position="226"/>
    </location>
</feature>
<protein>
    <recommendedName>
        <fullName evidence="4">Lipoprotein</fullName>
    </recommendedName>
</protein>
<gene>
    <name evidence="2" type="ORF">RY972_15190</name>
</gene>
<dbReference type="Proteomes" id="UP001302667">
    <property type="component" value="Chromosome"/>
</dbReference>
<evidence type="ECO:0008006" key="4">
    <source>
        <dbReference type="Google" id="ProtNLM"/>
    </source>
</evidence>
<evidence type="ECO:0000313" key="2">
    <source>
        <dbReference type="EMBL" id="WOE65391.1"/>
    </source>
</evidence>